<reference evidence="3" key="1">
    <citation type="submission" date="2013-02" db="EMBL/GenBank/DDBJ databases">
        <authorList>
            <person name="Hughes D."/>
        </authorList>
    </citation>
    <scope>NUCLEOTIDE SEQUENCE</scope>
    <source>
        <strain>Durham</strain>
        <strain evidence="3">NC isolate 2 -- Noor lab</strain>
    </source>
</reference>
<dbReference type="EnsemblMetazoa" id="MESCA005305-RA">
    <property type="protein sequence ID" value="MESCA005305-PA"/>
    <property type="gene ID" value="MESCA005305"/>
</dbReference>
<protein>
    <submittedName>
        <fullName evidence="2">Uncharacterized protein</fullName>
    </submittedName>
</protein>
<dbReference type="AlphaFoldDB" id="T1GNZ2"/>
<organism evidence="2 3">
    <name type="scientific">Megaselia scalaris</name>
    <name type="common">Humpbacked fly</name>
    <name type="synonym">Phora scalaris</name>
    <dbReference type="NCBI Taxonomy" id="36166"/>
    <lineage>
        <taxon>Eukaryota</taxon>
        <taxon>Metazoa</taxon>
        <taxon>Ecdysozoa</taxon>
        <taxon>Arthropoda</taxon>
        <taxon>Hexapoda</taxon>
        <taxon>Insecta</taxon>
        <taxon>Pterygota</taxon>
        <taxon>Neoptera</taxon>
        <taxon>Endopterygota</taxon>
        <taxon>Diptera</taxon>
        <taxon>Brachycera</taxon>
        <taxon>Muscomorpha</taxon>
        <taxon>Platypezoidea</taxon>
        <taxon>Phoridae</taxon>
        <taxon>Megaseliini</taxon>
        <taxon>Megaselia</taxon>
    </lineage>
</organism>
<accession>T1GNZ2</accession>
<keyword evidence="1" id="KW-0732">Signal</keyword>
<feature type="signal peptide" evidence="1">
    <location>
        <begin position="1"/>
        <end position="22"/>
    </location>
</feature>
<dbReference type="EMBL" id="CAQQ02043384">
    <property type="status" value="NOT_ANNOTATED_CDS"/>
    <property type="molecule type" value="Genomic_DNA"/>
</dbReference>
<proteinExistence type="predicted"/>
<evidence type="ECO:0000313" key="2">
    <source>
        <dbReference type="EnsemblMetazoa" id="MESCA005305-PA"/>
    </source>
</evidence>
<reference evidence="2" key="2">
    <citation type="submission" date="2015-06" db="UniProtKB">
        <authorList>
            <consortium name="EnsemblMetazoa"/>
        </authorList>
    </citation>
    <scope>IDENTIFICATION</scope>
</reference>
<keyword evidence="3" id="KW-1185">Reference proteome</keyword>
<name>T1GNZ2_MEGSC</name>
<evidence type="ECO:0000256" key="1">
    <source>
        <dbReference type="SAM" id="SignalP"/>
    </source>
</evidence>
<evidence type="ECO:0000313" key="3">
    <source>
        <dbReference type="Proteomes" id="UP000015102"/>
    </source>
</evidence>
<dbReference type="HOGENOM" id="CLU_1476796_0_0_1"/>
<sequence>MSFSKVLIFSFAFLIIGNFVKSLKDFEKCNVGKNSITTNLQNLDFNCPKHNEIFRIKWFMRNYYPYFVVKEGQKHIEMKNTGDSFRIIEDGKACDSIPTAKKILNNFHFTELEVALRKDGKLMFIAHGSAGFSLVCDLKQKFSGNDIILQIGYGSQVLDYNFYYDCPFRDSTFKSQSDRDFNT</sequence>
<dbReference type="Proteomes" id="UP000015102">
    <property type="component" value="Unassembled WGS sequence"/>
</dbReference>
<feature type="chain" id="PRO_5004588434" evidence="1">
    <location>
        <begin position="23"/>
        <end position="183"/>
    </location>
</feature>